<dbReference type="EMBL" id="VXIV02002731">
    <property type="protein sequence ID" value="KAF6023331.1"/>
    <property type="molecule type" value="Genomic_DNA"/>
</dbReference>
<name>A0A7J7JCJ9_BUGNE</name>
<proteinExistence type="predicted"/>
<keyword evidence="1" id="KW-1133">Transmembrane helix</keyword>
<keyword evidence="1" id="KW-0812">Transmembrane</keyword>
<evidence type="ECO:0000313" key="2">
    <source>
        <dbReference type="EMBL" id="KAF6023331.1"/>
    </source>
</evidence>
<feature type="transmembrane region" description="Helical" evidence="1">
    <location>
        <begin position="29"/>
        <end position="52"/>
    </location>
</feature>
<accession>A0A7J7JCJ9</accession>
<reference evidence="2" key="1">
    <citation type="submission" date="2020-06" db="EMBL/GenBank/DDBJ databases">
        <title>Draft genome of Bugula neritina, a colonial animal packing powerful symbionts and potential medicines.</title>
        <authorList>
            <person name="Rayko M."/>
        </authorList>
    </citation>
    <scope>NUCLEOTIDE SEQUENCE [LARGE SCALE GENOMIC DNA]</scope>
    <source>
        <strain evidence="2">Kwan_BN1</strain>
    </source>
</reference>
<evidence type="ECO:0000256" key="1">
    <source>
        <dbReference type="SAM" id="Phobius"/>
    </source>
</evidence>
<keyword evidence="3" id="KW-1185">Reference proteome</keyword>
<keyword evidence="1" id="KW-0472">Membrane</keyword>
<protein>
    <submittedName>
        <fullName evidence="2">Uncharacterized protein</fullName>
    </submittedName>
</protein>
<evidence type="ECO:0000313" key="3">
    <source>
        <dbReference type="Proteomes" id="UP000593567"/>
    </source>
</evidence>
<dbReference type="Proteomes" id="UP000593567">
    <property type="component" value="Unassembled WGS sequence"/>
</dbReference>
<gene>
    <name evidence="2" type="ORF">EB796_018378</name>
</gene>
<dbReference type="AlphaFoldDB" id="A0A7J7JCJ9"/>
<organism evidence="2 3">
    <name type="scientific">Bugula neritina</name>
    <name type="common">Brown bryozoan</name>
    <name type="synonym">Sertularia neritina</name>
    <dbReference type="NCBI Taxonomy" id="10212"/>
    <lineage>
        <taxon>Eukaryota</taxon>
        <taxon>Metazoa</taxon>
        <taxon>Spiralia</taxon>
        <taxon>Lophotrochozoa</taxon>
        <taxon>Bryozoa</taxon>
        <taxon>Gymnolaemata</taxon>
        <taxon>Cheilostomatida</taxon>
        <taxon>Flustrina</taxon>
        <taxon>Buguloidea</taxon>
        <taxon>Bugulidae</taxon>
        <taxon>Bugula</taxon>
    </lineage>
</organism>
<sequence length="93" mass="11208">MSFYIKLEERIFQHSVMYSYNVRNLLGHIYIIIYCLVNVGFLFCCLFVKALLRLHTHSMAFITFHNSYSCLETTEPRFYFLHSCPHCSFTCFW</sequence>
<comment type="caution">
    <text evidence="2">The sequence shown here is derived from an EMBL/GenBank/DDBJ whole genome shotgun (WGS) entry which is preliminary data.</text>
</comment>